<dbReference type="AlphaFoldDB" id="A0A1I1M6T1"/>
<protein>
    <submittedName>
        <fullName evidence="1">Lipopolysaccharide export system protein LptC</fullName>
    </submittedName>
</protein>
<dbReference type="InterPro" id="IPR010664">
    <property type="entry name" value="LipoPS_assembly_LptC-rel"/>
</dbReference>
<dbReference type="Proteomes" id="UP000198728">
    <property type="component" value="Unassembled WGS sequence"/>
</dbReference>
<evidence type="ECO:0000313" key="1">
    <source>
        <dbReference type="EMBL" id="SFC78928.1"/>
    </source>
</evidence>
<dbReference type="Pfam" id="PF06835">
    <property type="entry name" value="LptC"/>
    <property type="match status" value="1"/>
</dbReference>
<reference evidence="1 2" key="1">
    <citation type="submission" date="2016-10" db="EMBL/GenBank/DDBJ databases">
        <authorList>
            <person name="de Groot N.N."/>
        </authorList>
    </citation>
    <scope>NUCLEOTIDE SEQUENCE [LARGE SCALE GENOMIC DNA]</scope>
    <source>
        <strain evidence="1 2">DSM 19548</strain>
    </source>
</reference>
<dbReference type="EMBL" id="FOLG01000009">
    <property type="protein sequence ID" value="SFC78928.1"/>
    <property type="molecule type" value="Genomic_DNA"/>
</dbReference>
<gene>
    <name evidence="1" type="ORF">SAMN04488094_109105</name>
</gene>
<proteinExistence type="predicted"/>
<dbReference type="Gene3D" id="2.60.450.10">
    <property type="entry name" value="Lipopolysaccharide (LPS) transport protein A like domain"/>
    <property type="match status" value="1"/>
</dbReference>
<sequence length="202" mass="21682">MAARDNLHSRVVAWLKVILPLAALALLSTLFLVARSGPDAKLPFSQKDLEEMASEQRVEAPEFAGLTKEGRAMNISARTATPRDTAGHVVDAVGIRGQLETGDDSSIQLSADEGTVYSLKSLAHLQGNVRVNTSTGYTIDAEELNAALNRTDVETPGPVTAEGPLGRIDAGRMVVTQMGQERDDVTLVFKDGVKLIYLPQNQ</sequence>
<name>A0A1I1M6T1_9RHOB</name>
<organism evidence="1 2">
    <name type="scientific">Tropicimonas isoalkanivorans</name>
    <dbReference type="NCBI Taxonomy" id="441112"/>
    <lineage>
        <taxon>Bacteria</taxon>
        <taxon>Pseudomonadati</taxon>
        <taxon>Pseudomonadota</taxon>
        <taxon>Alphaproteobacteria</taxon>
        <taxon>Rhodobacterales</taxon>
        <taxon>Roseobacteraceae</taxon>
        <taxon>Tropicimonas</taxon>
    </lineage>
</organism>
<accession>A0A1I1M6T1</accession>
<keyword evidence="2" id="KW-1185">Reference proteome</keyword>
<evidence type="ECO:0000313" key="2">
    <source>
        <dbReference type="Proteomes" id="UP000198728"/>
    </source>
</evidence>
<dbReference type="STRING" id="441112.SAMN04488094_109105"/>